<dbReference type="RefSeq" id="WP_283237995.1">
    <property type="nucleotide sequence ID" value="NZ_JASGBP010000001.1"/>
</dbReference>
<gene>
    <name evidence="1" type="ORF">QHT84_02690</name>
</gene>
<reference evidence="1 2" key="1">
    <citation type="submission" date="2023-05" db="EMBL/GenBank/DDBJ databases">
        <title>Flavobacterium sedimenti sp. nov., isolated from the sediment.</title>
        <authorList>
            <person name="Wu N."/>
        </authorList>
    </citation>
    <scope>NUCLEOTIDE SEQUENCE [LARGE SCALE GENOMIC DNA]</scope>
    <source>
        <strain evidence="1 2">YZ-48</strain>
    </source>
</reference>
<dbReference type="Proteomes" id="UP001230035">
    <property type="component" value="Unassembled WGS sequence"/>
</dbReference>
<accession>A0ABT6XMJ5</accession>
<name>A0ABT6XMJ5_9FLAO</name>
<comment type="caution">
    <text evidence="1">The sequence shown here is derived from an EMBL/GenBank/DDBJ whole genome shotgun (WGS) entry which is preliminary data.</text>
</comment>
<sequence length="261" mass="28669">MNVIVNIDSQKFSLNGIPYFKNFTSHVANPATGKVRIVNVYDSKLQLTDFEDFTQYSVNGVVHSSLANLISALLPVIYSRNTLGTIFVGNADRLLSVGATTVVENDVTIASASALIQGNIYTDADGETFNVPFAAIGKIRIDLVIIDASSQMTLLSGDETDSGNIAVPPFNLIAAGAIIVQQINVTENDFAFITPPVPYYEEFVWEEGPQTFEVPLGTIVRSVYHNRTKLFRNEYTVEDNIVTVDYVEFDPSETNIITIEN</sequence>
<evidence type="ECO:0000313" key="1">
    <source>
        <dbReference type="EMBL" id="MDI9256316.1"/>
    </source>
</evidence>
<evidence type="ECO:0000313" key="2">
    <source>
        <dbReference type="Proteomes" id="UP001230035"/>
    </source>
</evidence>
<dbReference type="EMBL" id="JASGBP010000001">
    <property type="protein sequence ID" value="MDI9256316.1"/>
    <property type="molecule type" value="Genomic_DNA"/>
</dbReference>
<keyword evidence="2" id="KW-1185">Reference proteome</keyword>
<organism evidence="1 2">
    <name type="scientific">Flavobacterium sedimenticola</name>
    <dbReference type="NCBI Taxonomy" id="3043286"/>
    <lineage>
        <taxon>Bacteria</taxon>
        <taxon>Pseudomonadati</taxon>
        <taxon>Bacteroidota</taxon>
        <taxon>Flavobacteriia</taxon>
        <taxon>Flavobacteriales</taxon>
        <taxon>Flavobacteriaceae</taxon>
        <taxon>Flavobacterium</taxon>
    </lineage>
</organism>
<protein>
    <submittedName>
        <fullName evidence="1">Uncharacterized protein</fullName>
    </submittedName>
</protein>
<proteinExistence type="predicted"/>